<accession>A0AAD3UBT4</accession>
<dbReference type="Gene3D" id="1.10.3230.30">
    <property type="entry name" value="Phage gp6-like head-tail connector protein"/>
    <property type="match status" value="1"/>
</dbReference>
<organism evidence="1 2">
    <name type="scientific">Aeromonas hydrophila</name>
    <dbReference type="NCBI Taxonomy" id="644"/>
    <lineage>
        <taxon>Bacteria</taxon>
        <taxon>Pseudomonadati</taxon>
        <taxon>Pseudomonadota</taxon>
        <taxon>Gammaproteobacteria</taxon>
        <taxon>Aeromonadales</taxon>
        <taxon>Aeromonadaceae</taxon>
        <taxon>Aeromonas</taxon>
    </lineage>
</organism>
<dbReference type="Proteomes" id="UP000859505">
    <property type="component" value="Unassembled WGS sequence"/>
</dbReference>
<evidence type="ECO:0000313" key="2">
    <source>
        <dbReference type="Proteomes" id="UP000859505"/>
    </source>
</evidence>
<name>A0AAD3UBT4_AERHY</name>
<protein>
    <submittedName>
        <fullName evidence="1">Phage gp6-like head-tail connector protein</fullName>
    </submittedName>
</protein>
<gene>
    <name evidence="1" type="ORF">JAJ28_003083</name>
</gene>
<dbReference type="EMBL" id="DACTUL010000026">
    <property type="protein sequence ID" value="HAT6345317.1"/>
    <property type="molecule type" value="Genomic_DNA"/>
</dbReference>
<comment type="caution">
    <text evidence="1">The sequence shown here is derived from an EMBL/GenBank/DDBJ whole genome shotgun (WGS) entry which is preliminary data.</text>
</comment>
<dbReference type="AlphaFoldDB" id="A0AAD3UBT4"/>
<reference evidence="1" key="2">
    <citation type="submission" date="2020-01" db="EMBL/GenBank/DDBJ databases">
        <authorList>
            <consortium name="NCBI Pathogen Detection Project"/>
        </authorList>
    </citation>
    <scope>NUCLEOTIDE SEQUENCE</scope>
    <source>
        <strain evidence="1">OLC2673_Aeromonas</strain>
    </source>
</reference>
<evidence type="ECO:0000313" key="1">
    <source>
        <dbReference type="EMBL" id="HAT6345317.1"/>
    </source>
</evidence>
<proteinExistence type="predicted"/>
<sequence>MTNKDKSLEYIVDYRDTSLINELLPNELLMEHMILIEPEDDLLSYYKEAAILSAEKLMNRPIFKTKIVLSANSTEFRLPYGGYRINSMTDDTGKTVEFKLNRVTKKVKILSSDVSFPVQADIDCDFGANGDDVVPSSIIHGLLMSVATMFQNRESIVLGISANDIPYNHRAIFMQYRISPNAGGV</sequence>
<reference evidence="1" key="1">
    <citation type="journal article" date="2018" name="Genome Biol.">
        <title>SKESA: strategic k-mer extension for scrupulous assemblies.</title>
        <authorList>
            <person name="Souvorov A."/>
            <person name="Agarwala R."/>
            <person name="Lipman D.J."/>
        </authorList>
    </citation>
    <scope>NUCLEOTIDE SEQUENCE</scope>
    <source>
        <strain evidence="1">OLC2673_Aeromonas</strain>
    </source>
</reference>